<dbReference type="PROSITE" id="PS00455">
    <property type="entry name" value="AMP_BINDING"/>
    <property type="match status" value="1"/>
</dbReference>
<dbReference type="InterPro" id="IPR045851">
    <property type="entry name" value="AMP-bd_C_sf"/>
</dbReference>
<dbReference type="GO" id="GO:0044539">
    <property type="term" value="P:long-chain fatty acid import into cell"/>
    <property type="evidence" value="ECO:0007669"/>
    <property type="project" value="TreeGrafter"/>
</dbReference>
<dbReference type="GO" id="GO:0005886">
    <property type="term" value="C:plasma membrane"/>
    <property type="evidence" value="ECO:0007669"/>
    <property type="project" value="TreeGrafter"/>
</dbReference>
<gene>
    <name evidence="10" type="ORF">SNE40_012216</name>
</gene>
<evidence type="ECO:0000256" key="5">
    <source>
        <dbReference type="ARBA" id="ARBA00036527"/>
    </source>
</evidence>
<evidence type="ECO:0000256" key="4">
    <source>
        <dbReference type="ARBA" id="ARBA00026121"/>
    </source>
</evidence>
<dbReference type="GO" id="GO:0004467">
    <property type="term" value="F:long-chain fatty acid-CoA ligase activity"/>
    <property type="evidence" value="ECO:0007669"/>
    <property type="project" value="UniProtKB-EC"/>
</dbReference>
<dbReference type="Gene3D" id="3.30.300.30">
    <property type="match status" value="1"/>
</dbReference>
<evidence type="ECO:0000256" key="3">
    <source>
        <dbReference type="ARBA" id="ARBA00022832"/>
    </source>
</evidence>
<dbReference type="Pfam" id="PF00501">
    <property type="entry name" value="AMP-binding"/>
    <property type="match status" value="1"/>
</dbReference>
<dbReference type="InterPro" id="IPR020845">
    <property type="entry name" value="AMP-binding_CS"/>
</dbReference>
<dbReference type="SUPFAM" id="SSF56801">
    <property type="entry name" value="Acetyl-CoA synthetase-like"/>
    <property type="match status" value="2"/>
</dbReference>
<protein>
    <recommendedName>
        <fullName evidence="4">long-chain-fatty-acid--CoA ligase</fullName>
        <ecNumber evidence="4">6.2.1.3</ecNumber>
    </recommendedName>
    <alternativeName>
        <fullName evidence="6">Long-chain-fatty-acid--CoA ligase</fullName>
    </alternativeName>
</protein>
<evidence type="ECO:0000259" key="8">
    <source>
        <dbReference type="Pfam" id="PF00501"/>
    </source>
</evidence>
<feature type="domain" description="AMP-dependent synthetase/ligase" evidence="8">
    <location>
        <begin position="58"/>
        <end position="282"/>
    </location>
</feature>
<accession>A0AAN8PVJ0</accession>
<name>A0AAN8PVJ0_PATCE</name>
<comment type="caution">
    <text evidence="10">The sequence shown here is derived from an EMBL/GenBank/DDBJ whole genome shotgun (WGS) entry which is preliminary data.</text>
</comment>
<feature type="domain" description="AMP-binding enzyme C-terminal" evidence="9">
    <location>
        <begin position="551"/>
        <end position="622"/>
    </location>
</feature>
<evidence type="ECO:0000256" key="7">
    <source>
        <dbReference type="ARBA" id="ARBA00048666"/>
    </source>
</evidence>
<dbReference type="PANTHER" id="PTHR43107:SF22">
    <property type="entry name" value="VERY LONG-CHAIN ACYL-COA SYNTHETASE"/>
    <property type="match status" value="1"/>
</dbReference>
<comment type="similarity">
    <text evidence="1">Belongs to the ATP-dependent AMP-binding enzyme family.</text>
</comment>
<organism evidence="10 11">
    <name type="scientific">Patella caerulea</name>
    <name type="common">Rayed Mediterranean limpet</name>
    <dbReference type="NCBI Taxonomy" id="87958"/>
    <lineage>
        <taxon>Eukaryota</taxon>
        <taxon>Metazoa</taxon>
        <taxon>Spiralia</taxon>
        <taxon>Lophotrochozoa</taxon>
        <taxon>Mollusca</taxon>
        <taxon>Gastropoda</taxon>
        <taxon>Patellogastropoda</taxon>
        <taxon>Patelloidea</taxon>
        <taxon>Patellidae</taxon>
        <taxon>Patella</taxon>
    </lineage>
</organism>
<keyword evidence="3" id="KW-0276">Fatty acid metabolism</keyword>
<dbReference type="Proteomes" id="UP001347796">
    <property type="component" value="Unassembled WGS sequence"/>
</dbReference>
<dbReference type="GO" id="GO:0005324">
    <property type="term" value="F:long-chain fatty acid transmembrane transporter activity"/>
    <property type="evidence" value="ECO:0007669"/>
    <property type="project" value="TreeGrafter"/>
</dbReference>
<dbReference type="InterPro" id="IPR042099">
    <property type="entry name" value="ANL_N_sf"/>
</dbReference>
<evidence type="ECO:0000313" key="10">
    <source>
        <dbReference type="EMBL" id="KAK6179981.1"/>
    </source>
</evidence>
<dbReference type="FunFam" id="3.30.300.30:FF:000002">
    <property type="entry name" value="Long-chain fatty acid transport protein 1"/>
    <property type="match status" value="1"/>
</dbReference>
<dbReference type="Gene3D" id="3.40.50.12780">
    <property type="entry name" value="N-terminal domain of ligase-like"/>
    <property type="match status" value="2"/>
</dbReference>
<reference evidence="10 11" key="1">
    <citation type="submission" date="2024-01" db="EMBL/GenBank/DDBJ databases">
        <title>The genome of the rayed Mediterranean limpet Patella caerulea (Linnaeus, 1758).</title>
        <authorList>
            <person name="Anh-Thu Weber A."/>
            <person name="Halstead-Nussloch G."/>
        </authorList>
    </citation>
    <scope>NUCLEOTIDE SEQUENCE [LARGE SCALE GENOMIC DNA]</scope>
    <source>
        <strain evidence="10">AATW-2023a</strain>
        <tissue evidence="10">Whole specimen</tissue>
    </source>
</reference>
<evidence type="ECO:0000313" key="11">
    <source>
        <dbReference type="Proteomes" id="UP001347796"/>
    </source>
</evidence>
<proteinExistence type="inferred from homology"/>
<evidence type="ECO:0000256" key="6">
    <source>
        <dbReference type="ARBA" id="ARBA00041297"/>
    </source>
</evidence>
<keyword evidence="3" id="KW-0443">Lipid metabolism</keyword>
<keyword evidence="2" id="KW-0436">Ligase</keyword>
<dbReference type="EMBL" id="JAZGQO010000008">
    <property type="protein sequence ID" value="KAK6179981.1"/>
    <property type="molecule type" value="Genomic_DNA"/>
</dbReference>
<evidence type="ECO:0000256" key="2">
    <source>
        <dbReference type="ARBA" id="ARBA00022598"/>
    </source>
</evidence>
<dbReference type="Pfam" id="PF13193">
    <property type="entry name" value="AMP-binding_C"/>
    <property type="match status" value="1"/>
</dbReference>
<dbReference type="InterPro" id="IPR000873">
    <property type="entry name" value="AMP-dep_synth/lig_dom"/>
</dbReference>
<keyword evidence="11" id="KW-1185">Reference proteome</keyword>
<evidence type="ECO:0000256" key="1">
    <source>
        <dbReference type="ARBA" id="ARBA00006432"/>
    </source>
</evidence>
<sequence length="676" mass="76197">MYKKILYGAAGAAGASVVAWRTMFPWIGDDLIMMKLGSKALKKQVEDIEKGIFLVNRFEDQVHKNPDKVFIIYDDNLFTFKTMDEQANRVANAAKSLGLRVGDTVALFCSNSPEFIWTFLGLQKIGVIVAMVNTSIHAKALAHSVIASGASVLMVGAGDDLKNTAIEAADDMENVKIWLQGCSSSQLPANFLSFDDLMYRALPVPIDKSYRSEVDAMTTCCYIYTSGTTGLPKPTFIQQLKAQAIGSTHYVLSINENDILYLVLPLFHSAACMSLWSALNAGLPKPVILSNAKASRISFHLEILEVNESDTIYLTLPLYHSAACISLYGAMRTGATVVLRKKFSASHFWQDVRKYNVTIFQYIGELCRYLLAQKPSELDRKHKVRAIIGNGLRKDIWTEFQTRYGIPFICEFFAATDGNTLLFNASNKPGAIGRLSPFMRRLEPNPRRLVKYDYNTAEPVRDKNGRCIEVDRPGEAGLFISFIPPEARNKPIYRAAAEATAKKIIRNAFVDGDEYYNYGDLLYRDKDYFLYFNDRIGDTFRWKGENVSTTEVANILTNVDFIQDANVYGVSVPGQDGRAGMAALTLTKDTNLSPEKLKKIYDYCEKELPRYARPIFLRNLEEDILTVTFKQKKNNIVKEGFNPMEIKDRLYFRDEQSRTYIPLTADVYPKVLKAKL</sequence>
<comment type="catalytic activity">
    <reaction evidence="5">
        <text>a very long-chain fatty acid + ATP + CoA = a very long-chain fatty acyl-CoA + AMP + diphosphate</text>
        <dbReference type="Rhea" id="RHEA:54536"/>
        <dbReference type="ChEBI" id="CHEBI:30616"/>
        <dbReference type="ChEBI" id="CHEBI:33019"/>
        <dbReference type="ChEBI" id="CHEBI:57287"/>
        <dbReference type="ChEBI" id="CHEBI:58950"/>
        <dbReference type="ChEBI" id="CHEBI:138261"/>
        <dbReference type="ChEBI" id="CHEBI:456215"/>
    </reaction>
    <physiologicalReaction direction="left-to-right" evidence="5">
        <dbReference type="Rhea" id="RHEA:54537"/>
    </physiologicalReaction>
</comment>
<dbReference type="InterPro" id="IPR025110">
    <property type="entry name" value="AMP-bd_C"/>
</dbReference>
<evidence type="ECO:0000259" key="9">
    <source>
        <dbReference type="Pfam" id="PF13193"/>
    </source>
</evidence>
<dbReference type="EC" id="6.2.1.3" evidence="4"/>
<dbReference type="PANTHER" id="PTHR43107">
    <property type="entry name" value="LONG-CHAIN FATTY ACID TRANSPORT PROTEIN"/>
    <property type="match status" value="1"/>
</dbReference>
<dbReference type="GO" id="GO:0005789">
    <property type="term" value="C:endoplasmic reticulum membrane"/>
    <property type="evidence" value="ECO:0007669"/>
    <property type="project" value="TreeGrafter"/>
</dbReference>
<dbReference type="AlphaFoldDB" id="A0AAN8PVJ0"/>
<comment type="catalytic activity">
    <reaction evidence="7">
        <text>tetracosanoate + ATP + CoA = tetracosanoyl-CoA + AMP + diphosphate</text>
        <dbReference type="Rhea" id="RHEA:33639"/>
        <dbReference type="ChEBI" id="CHEBI:30616"/>
        <dbReference type="ChEBI" id="CHEBI:31014"/>
        <dbReference type="ChEBI" id="CHEBI:33019"/>
        <dbReference type="ChEBI" id="CHEBI:57287"/>
        <dbReference type="ChEBI" id="CHEBI:65052"/>
        <dbReference type="ChEBI" id="CHEBI:456215"/>
    </reaction>
    <physiologicalReaction direction="left-to-right" evidence="7">
        <dbReference type="Rhea" id="RHEA:33640"/>
    </physiologicalReaction>
</comment>